<feature type="transmembrane region" description="Helical" evidence="5">
    <location>
        <begin position="170"/>
        <end position="188"/>
    </location>
</feature>
<dbReference type="InterPro" id="IPR038770">
    <property type="entry name" value="Na+/solute_symporter_sf"/>
</dbReference>
<sequence>MQSNVFTAVFMPLALGVIMLGLGLGLTPEDFRRVLVYPRAVFVGLVCQTVLLPLACYGIAKGFGLPPELAVGLMLLAASPGGATANLFSHLAKGDVALNITLTATNSLLSLFTLPFIVNLSLAAFLGTEKSIPLQFDKVIQVFAVVLIPVGIGMLVRAKRPVVSDRLQSPVKITSAVFLLLIIAATVLKERANLVTYFKQVGLAALVFNLASMGLGYLVPLLARLPKRQATAIGMEIGIHNGTLAIAIASAPTLLNNSTMAVPPAIYSLIMFFTAAAFGSFVARGNNEEAAPAEPPKVAPGA</sequence>
<dbReference type="OrthoDB" id="9806785at2"/>
<gene>
    <name evidence="6" type="ORF">E8A74_07675</name>
</gene>
<feature type="transmembrane region" description="Helical" evidence="5">
    <location>
        <begin position="261"/>
        <end position="283"/>
    </location>
</feature>
<protein>
    <submittedName>
        <fullName evidence="6">Bile acid:sodium symporter family protein</fullName>
    </submittedName>
</protein>
<keyword evidence="2 5" id="KW-0812">Transmembrane</keyword>
<evidence type="ECO:0000256" key="4">
    <source>
        <dbReference type="ARBA" id="ARBA00023136"/>
    </source>
</evidence>
<dbReference type="Proteomes" id="UP000309215">
    <property type="component" value="Unassembled WGS sequence"/>
</dbReference>
<feature type="transmembrane region" description="Helical" evidence="5">
    <location>
        <begin position="237"/>
        <end position="255"/>
    </location>
</feature>
<evidence type="ECO:0000256" key="1">
    <source>
        <dbReference type="ARBA" id="ARBA00004141"/>
    </source>
</evidence>
<comment type="subcellular location">
    <subcellularLocation>
        <location evidence="1">Membrane</location>
        <topology evidence="1">Multi-pass membrane protein</topology>
    </subcellularLocation>
</comment>
<feature type="transmembrane region" description="Helical" evidence="5">
    <location>
        <begin position="200"/>
        <end position="225"/>
    </location>
</feature>
<dbReference type="InterPro" id="IPR004710">
    <property type="entry name" value="Bilac:Na_transpt"/>
</dbReference>
<dbReference type="GO" id="GO:0016020">
    <property type="term" value="C:membrane"/>
    <property type="evidence" value="ECO:0007669"/>
    <property type="project" value="UniProtKB-SubCell"/>
</dbReference>
<proteinExistence type="predicted"/>
<feature type="transmembrane region" description="Helical" evidence="5">
    <location>
        <begin position="108"/>
        <end position="127"/>
    </location>
</feature>
<feature type="transmembrane region" description="Helical" evidence="5">
    <location>
        <begin position="139"/>
        <end position="158"/>
    </location>
</feature>
<dbReference type="EMBL" id="SSMQ01000006">
    <property type="protein sequence ID" value="TKD10322.1"/>
    <property type="molecule type" value="Genomic_DNA"/>
</dbReference>
<dbReference type="Pfam" id="PF01758">
    <property type="entry name" value="SBF"/>
    <property type="match status" value="1"/>
</dbReference>
<accession>A0A4U1JG90</accession>
<keyword evidence="7" id="KW-1185">Reference proteome</keyword>
<evidence type="ECO:0000313" key="7">
    <source>
        <dbReference type="Proteomes" id="UP000309215"/>
    </source>
</evidence>
<dbReference type="PANTHER" id="PTHR10361">
    <property type="entry name" value="SODIUM-BILE ACID COTRANSPORTER"/>
    <property type="match status" value="1"/>
</dbReference>
<dbReference type="Gene3D" id="1.20.1530.20">
    <property type="match status" value="1"/>
</dbReference>
<evidence type="ECO:0000313" key="6">
    <source>
        <dbReference type="EMBL" id="TKD10322.1"/>
    </source>
</evidence>
<evidence type="ECO:0000256" key="3">
    <source>
        <dbReference type="ARBA" id="ARBA00022989"/>
    </source>
</evidence>
<keyword evidence="3 5" id="KW-1133">Transmembrane helix</keyword>
<dbReference type="InterPro" id="IPR002657">
    <property type="entry name" value="BilAc:Na_symport/Acr3"/>
</dbReference>
<comment type="caution">
    <text evidence="6">The sequence shown here is derived from an EMBL/GenBank/DDBJ whole genome shotgun (WGS) entry which is preliminary data.</text>
</comment>
<feature type="transmembrane region" description="Helical" evidence="5">
    <location>
        <begin position="6"/>
        <end position="28"/>
    </location>
</feature>
<dbReference type="PANTHER" id="PTHR10361:SF24">
    <property type="entry name" value="P3 PROTEIN"/>
    <property type="match status" value="1"/>
</dbReference>
<feature type="transmembrane region" description="Helical" evidence="5">
    <location>
        <begin position="40"/>
        <end position="63"/>
    </location>
</feature>
<feature type="transmembrane region" description="Helical" evidence="5">
    <location>
        <begin position="69"/>
        <end position="88"/>
    </location>
</feature>
<evidence type="ECO:0000256" key="5">
    <source>
        <dbReference type="SAM" id="Phobius"/>
    </source>
</evidence>
<organism evidence="6 7">
    <name type="scientific">Polyangium fumosum</name>
    <dbReference type="NCBI Taxonomy" id="889272"/>
    <lineage>
        <taxon>Bacteria</taxon>
        <taxon>Pseudomonadati</taxon>
        <taxon>Myxococcota</taxon>
        <taxon>Polyangia</taxon>
        <taxon>Polyangiales</taxon>
        <taxon>Polyangiaceae</taxon>
        <taxon>Polyangium</taxon>
    </lineage>
</organism>
<evidence type="ECO:0000256" key="2">
    <source>
        <dbReference type="ARBA" id="ARBA00022692"/>
    </source>
</evidence>
<name>A0A4U1JG90_9BACT</name>
<dbReference type="AlphaFoldDB" id="A0A4U1JG90"/>
<keyword evidence="4 5" id="KW-0472">Membrane</keyword>
<dbReference type="RefSeq" id="WP_136928286.1">
    <property type="nucleotide sequence ID" value="NZ_SSMQ01000006.1"/>
</dbReference>
<reference evidence="6 7" key="1">
    <citation type="submission" date="2019-04" db="EMBL/GenBank/DDBJ databases">
        <authorList>
            <person name="Li Y."/>
            <person name="Wang J."/>
        </authorList>
    </citation>
    <scope>NUCLEOTIDE SEQUENCE [LARGE SCALE GENOMIC DNA]</scope>
    <source>
        <strain evidence="6 7">DSM 14668</strain>
    </source>
</reference>